<feature type="compositionally biased region" description="Polar residues" evidence="1">
    <location>
        <begin position="26"/>
        <end position="42"/>
    </location>
</feature>
<feature type="region of interest" description="Disordered" evidence="1">
    <location>
        <begin position="1"/>
        <end position="146"/>
    </location>
</feature>
<keyword evidence="4" id="KW-1185">Reference proteome</keyword>
<keyword evidence="2" id="KW-0812">Transmembrane</keyword>
<keyword evidence="2" id="KW-0472">Membrane</keyword>
<dbReference type="Proteomes" id="UP001604335">
    <property type="component" value="Unassembled WGS sequence"/>
</dbReference>
<evidence type="ECO:0000256" key="2">
    <source>
        <dbReference type="SAM" id="Phobius"/>
    </source>
</evidence>
<feature type="transmembrane region" description="Helical" evidence="2">
    <location>
        <begin position="221"/>
        <end position="242"/>
    </location>
</feature>
<reference evidence="4" key="1">
    <citation type="journal article" date="2024" name="Algal Res.">
        <title>Biochemical, toxicological and genomic investigation of a high-biomass producing Limnothrix strain isolated from Italian shallow drinking water reservoir.</title>
        <authorList>
            <person name="Simonazzi M."/>
            <person name="Shishido T.K."/>
            <person name="Delbaje E."/>
            <person name="Wahlsten M."/>
            <person name="Fewer D.P."/>
            <person name="Sivonen K."/>
            <person name="Pezzolesi L."/>
            <person name="Pistocchi R."/>
        </authorList>
    </citation>
    <scope>NUCLEOTIDE SEQUENCE [LARGE SCALE GENOMIC DNA]</scope>
    <source>
        <strain evidence="4">LRLZ20PSL1</strain>
    </source>
</reference>
<evidence type="ECO:0000313" key="3">
    <source>
        <dbReference type="EMBL" id="MFG3816240.1"/>
    </source>
</evidence>
<organism evidence="3 4">
    <name type="scientific">Limnothrix redekei LRLZ20PSL1</name>
    <dbReference type="NCBI Taxonomy" id="3112953"/>
    <lineage>
        <taxon>Bacteria</taxon>
        <taxon>Bacillati</taxon>
        <taxon>Cyanobacteriota</taxon>
        <taxon>Cyanophyceae</taxon>
        <taxon>Pseudanabaenales</taxon>
        <taxon>Pseudanabaenaceae</taxon>
        <taxon>Limnothrix</taxon>
    </lineage>
</organism>
<feature type="transmembrane region" description="Helical" evidence="2">
    <location>
        <begin position="248"/>
        <end position="268"/>
    </location>
</feature>
<name>A0ABW7C4U2_9CYAN</name>
<evidence type="ECO:0000313" key="4">
    <source>
        <dbReference type="Proteomes" id="UP001604335"/>
    </source>
</evidence>
<dbReference type="EMBL" id="JAZAQF010000006">
    <property type="protein sequence ID" value="MFG3816240.1"/>
    <property type="molecule type" value="Genomic_DNA"/>
</dbReference>
<feature type="compositionally biased region" description="Basic residues" evidence="1">
    <location>
        <begin position="133"/>
        <end position="146"/>
    </location>
</feature>
<gene>
    <name evidence="3" type="ORF">VPK24_01215</name>
</gene>
<feature type="compositionally biased region" description="Basic and acidic residues" evidence="1">
    <location>
        <begin position="103"/>
        <end position="120"/>
    </location>
</feature>
<proteinExistence type="predicted"/>
<feature type="compositionally biased region" description="Basic residues" evidence="1">
    <location>
        <begin position="75"/>
        <end position="85"/>
    </location>
</feature>
<comment type="caution">
    <text evidence="3">The sequence shown here is derived from an EMBL/GenBank/DDBJ whole genome shotgun (WGS) entry which is preliminary data.</text>
</comment>
<evidence type="ECO:0000256" key="1">
    <source>
        <dbReference type="SAM" id="MobiDB-lite"/>
    </source>
</evidence>
<sequence>MVEELLYSTRRRAQGGPTARGPAAQRGQSSRPAGSPLNSQPSRPQPARRDSLDDPWADDPDRYVDEYADRPVGRSGHRSRSHHQDRHQDRYEDGYTTGYADQDTDRYVDGYTDRQSHSGEADLPSGGDQSLNRRPRPSHHPRKTRLRHRYAARSIITRRWLPWVAGGSLLLLSDWQLGSAAAAGGAVVWLVYRTEPRHWQALDRQIQGWLRELNRGENGKLTLALVGGGAAMLSTYVAAAVLGESTGWLGAATVLQGFGTLSVLALLVRHWFGQPTIEHDRLFHRAIERLSDRDPLSQLAAARQLGHLADRGHLDATQTRTAADCVRLLLQQGCDRPVHEAAWDTLAVLEPVGAEPGTARSGRSTQPVLVRLPRVTVRSRQP</sequence>
<dbReference type="RefSeq" id="WP_393009996.1">
    <property type="nucleotide sequence ID" value="NZ_JAZAQF010000006.1"/>
</dbReference>
<keyword evidence="2" id="KW-1133">Transmembrane helix</keyword>
<feature type="compositionally biased region" description="Basic and acidic residues" evidence="1">
    <location>
        <begin position="59"/>
        <end position="72"/>
    </location>
</feature>
<protein>
    <submittedName>
        <fullName evidence="3">Uncharacterized protein</fullName>
    </submittedName>
</protein>
<accession>A0ABW7C4U2</accession>